<dbReference type="InterPro" id="IPR027417">
    <property type="entry name" value="P-loop_NTPase"/>
</dbReference>
<keyword evidence="2" id="KW-1185">Reference proteome</keyword>
<evidence type="ECO:0008006" key="3">
    <source>
        <dbReference type="Google" id="ProtNLM"/>
    </source>
</evidence>
<sequence>MLVFWHQQLTMLATPKTGTTAIESALESMAHLAIQRPPQLKHATVRKYHRFIGPWLESAAGRPFTVIATMREPLDWLGSWYRYRQREDIGEERKSTAGMSFDQFVQLYCSDTPPASVAVGSQANFLAPKVDRSGEKGLDRLFRYERIDDLINFLEDRLNCEIILPRLNVSPEASLELDPKTEAKLRRHAAADFELYDRLCQTTG</sequence>
<gene>
    <name evidence="1" type="ORF">GCM10010991_03680</name>
</gene>
<dbReference type="OrthoDB" id="7687351at2"/>
<comment type="caution">
    <text evidence="1">The sequence shown here is derived from an EMBL/GenBank/DDBJ whole genome shotgun (WGS) entry which is preliminary data.</text>
</comment>
<organism evidence="1 2">
    <name type="scientific">Gemmobacter aquaticus</name>
    <dbReference type="NCBI Taxonomy" id="490185"/>
    <lineage>
        <taxon>Bacteria</taxon>
        <taxon>Pseudomonadati</taxon>
        <taxon>Pseudomonadota</taxon>
        <taxon>Alphaproteobacteria</taxon>
        <taxon>Rhodobacterales</taxon>
        <taxon>Paracoccaceae</taxon>
        <taxon>Gemmobacter</taxon>
    </lineage>
</organism>
<dbReference type="AlphaFoldDB" id="A0A917YG76"/>
<name>A0A917YG76_9RHOB</name>
<accession>A0A917YG76</accession>
<proteinExistence type="predicted"/>
<evidence type="ECO:0000313" key="1">
    <source>
        <dbReference type="EMBL" id="GGO24805.1"/>
    </source>
</evidence>
<dbReference type="Gene3D" id="3.40.50.300">
    <property type="entry name" value="P-loop containing nucleotide triphosphate hydrolases"/>
    <property type="match status" value="1"/>
</dbReference>
<protein>
    <recommendedName>
        <fullName evidence="3">Sulfotransferase family protein</fullName>
    </recommendedName>
</protein>
<dbReference type="EMBL" id="BMLP01000001">
    <property type="protein sequence ID" value="GGO24805.1"/>
    <property type="molecule type" value="Genomic_DNA"/>
</dbReference>
<dbReference type="SUPFAM" id="SSF52540">
    <property type="entry name" value="P-loop containing nucleoside triphosphate hydrolases"/>
    <property type="match status" value="1"/>
</dbReference>
<reference evidence="1 2" key="1">
    <citation type="journal article" date="2014" name="Int. J. Syst. Evol. Microbiol.">
        <title>Complete genome sequence of Corynebacterium casei LMG S-19264T (=DSM 44701T), isolated from a smear-ripened cheese.</title>
        <authorList>
            <consortium name="US DOE Joint Genome Institute (JGI-PGF)"/>
            <person name="Walter F."/>
            <person name="Albersmeier A."/>
            <person name="Kalinowski J."/>
            <person name="Ruckert C."/>
        </authorList>
    </citation>
    <scope>NUCLEOTIDE SEQUENCE [LARGE SCALE GENOMIC DNA]</scope>
    <source>
        <strain evidence="1 2">CGMCC 1.7029</strain>
    </source>
</reference>
<dbReference type="RefSeq" id="WP_146285838.1">
    <property type="nucleotide sequence ID" value="NZ_BMLP01000001.1"/>
</dbReference>
<evidence type="ECO:0000313" key="2">
    <source>
        <dbReference type="Proteomes" id="UP000598196"/>
    </source>
</evidence>
<dbReference type="Proteomes" id="UP000598196">
    <property type="component" value="Unassembled WGS sequence"/>
</dbReference>